<dbReference type="GeneID" id="121224554"/>
<feature type="compositionally biased region" description="Basic and acidic residues" evidence="1">
    <location>
        <begin position="221"/>
        <end position="240"/>
    </location>
</feature>
<reference evidence="4" key="2">
    <citation type="submission" date="2025-08" db="UniProtKB">
        <authorList>
            <consortium name="RefSeq"/>
        </authorList>
    </citation>
    <scope>IDENTIFICATION</scope>
</reference>
<evidence type="ECO:0000313" key="3">
    <source>
        <dbReference type="Proteomes" id="UP000818029"/>
    </source>
</evidence>
<dbReference type="Gene3D" id="3.30.70.270">
    <property type="match status" value="2"/>
</dbReference>
<dbReference type="Pfam" id="PF24626">
    <property type="entry name" value="SH3_Tf2-1"/>
    <property type="match status" value="1"/>
</dbReference>
<evidence type="ECO:0000313" key="4">
    <source>
        <dbReference type="RefSeq" id="XP_040963948.1"/>
    </source>
</evidence>
<dbReference type="SUPFAM" id="SSF56672">
    <property type="entry name" value="DNA/RNA polymerases"/>
    <property type="match status" value="1"/>
</dbReference>
<dbReference type="InterPro" id="IPR053134">
    <property type="entry name" value="RNA-dir_DNA_polymerase"/>
</dbReference>
<sequence length="978" mass="111108">MVVALKGEIAELKGELTIYKVALGNGGLAAAAPKPNIDVPKPKEFKGTRSARDVDNFLWGIEQYFCAKGITEDVTKVTTAAMYLSDVALLWWRRRSTDVRRGGSEIETWEEFRCEFKAQFYPEYAEDEARARLRRLAQQGTVREYVQEFSELMLQISDMGEKETFFSFMDGLKPWAKQELQRRGVQELTKAMSVAESLAEFGVRKDNSNSSKPRLKGNSGGDKEKPTRNGDGKKPWDKRKSGPIRCFHCEGPHMIKDCPKKAALKAMEANGESDVEDNNLGSILGGVEDRMSHGLMFVDIIVAGRKLNALVDTGASDLFMSEEAACKLGFKIDNEGGRIKTVNSESIPIKGVTKGVNLQLGNWSGKVSIKVIPLDDYDFVVGLSFLNQVKALIAPSSNYMVISEAKHQCMVKVTRKRSFEGKTLSAIQFAKGVRRNEVSYLATLKIEETAESVSESPKEVGQLLQSFRDVMPAQLPKSLPPKREVDHKIELVSNVVPPARAPYRMSPPELEELQKQLKELLDAGFIRPSKSPYGAPVLFQKKHDGSLRMCIDYRALNKITVKNRYPIPLIADLFDQLGSARWFTKLDLRSGYHQVRIVKGDEPKTACVTRYGSYEFLVMPFGLTNAPATFCTLMNKVLQPFLDRFVVVYLDDIVVYSKSFEEHVRHLREVFQTLRENELFVKEEKCSFAQQEVSFLGHIVGGGKIRMDKNKIRAILEWEPPTKVTELRSFLGLANYYRRFVEGYSKITTPLTDMLKKGKVWDWNPECEKAFNQLKQEMTRKPVLVLSDFTKPYERSGATNQSPFEIVTGQQPLTPNAVMTHYTGPNPVAYRFAKDWQEKNDLARACLHKASKRSKKWADQNRRDVQFQVGDSVIAKLHLILRYTGLHKGLVRRYEGPFKIVKRVGKVAYKLELPPKLKVHPVFHVSMLKPFHEDQEDPNRGKSERAPMGVKVSYDREVENIEADRVIRRKYHRPQHES</sequence>
<dbReference type="PANTHER" id="PTHR24559:SF436">
    <property type="entry name" value="RNA-DIRECTED DNA POLYMERASE HOMOLOG"/>
    <property type="match status" value="1"/>
</dbReference>
<feature type="domain" description="Reverse transcriptase" evidence="2">
    <location>
        <begin position="521"/>
        <end position="700"/>
    </location>
</feature>
<organism evidence="3 4">
    <name type="scientific">Gossypium hirsutum</name>
    <name type="common">Upland cotton</name>
    <name type="synonym">Gossypium mexicanum</name>
    <dbReference type="NCBI Taxonomy" id="3635"/>
    <lineage>
        <taxon>Eukaryota</taxon>
        <taxon>Viridiplantae</taxon>
        <taxon>Streptophyta</taxon>
        <taxon>Embryophyta</taxon>
        <taxon>Tracheophyta</taxon>
        <taxon>Spermatophyta</taxon>
        <taxon>Magnoliopsida</taxon>
        <taxon>eudicotyledons</taxon>
        <taxon>Gunneridae</taxon>
        <taxon>Pentapetalae</taxon>
        <taxon>rosids</taxon>
        <taxon>malvids</taxon>
        <taxon>Malvales</taxon>
        <taxon>Malvaceae</taxon>
        <taxon>Malvoideae</taxon>
        <taxon>Gossypium</taxon>
    </lineage>
</organism>
<dbReference type="Pfam" id="PF03732">
    <property type="entry name" value="Retrotrans_gag"/>
    <property type="match status" value="1"/>
</dbReference>
<dbReference type="InterPro" id="IPR021109">
    <property type="entry name" value="Peptidase_aspartic_dom_sf"/>
</dbReference>
<dbReference type="CDD" id="cd00303">
    <property type="entry name" value="retropepsin_like"/>
    <property type="match status" value="1"/>
</dbReference>
<reference evidence="3" key="1">
    <citation type="journal article" date="2020" name="Nat. Genet.">
        <title>Genomic diversifications of five Gossypium allopolyploid species and their impact on cotton improvement.</title>
        <authorList>
            <person name="Chen Z.J."/>
            <person name="Sreedasyam A."/>
            <person name="Ando A."/>
            <person name="Song Q."/>
            <person name="De Santiago L.M."/>
            <person name="Hulse-Kemp A.M."/>
            <person name="Ding M."/>
            <person name="Ye W."/>
            <person name="Kirkbride R.C."/>
            <person name="Jenkins J."/>
            <person name="Plott C."/>
            <person name="Lovell J."/>
            <person name="Lin Y.M."/>
            <person name="Vaughn R."/>
            <person name="Liu B."/>
            <person name="Simpson S."/>
            <person name="Scheffler B.E."/>
            <person name="Wen L."/>
            <person name="Saski C.A."/>
            <person name="Grover C.E."/>
            <person name="Hu G."/>
            <person name="Conover J.L."/>
            <person name="Carlson J.W."/>
            <person name="Shu S."/>
            <person name="Boston L.B."/>
            <person name="Williams M."/>
            <person name="Peterson D.G."/>
            <person name="McGee K."/>
            <person name="Jones D.C."/>
            <person name="Wendel J.F."/>
            <person name="Stelly D.M."/>
            <person name="Grimwood J."/>
            <person name="Schmutz J."/>
        </authorList>
    </citation>
    <scope>NUCLEOTIDE SEQUENCE [LARGE SCALE GENOMIC DNA]</scope>
    <source>
        <strain evidence="3">cv. TM-1</strain>
    </source>
</reference>
<dbReference type="Proteomes" id="UP000818029">
    <property type="component" value="Chromosome D12"/>
</dbReference>
<keyword evidence="3" id="KW-1185">Reference proteome</keyword>
<dbReference type="InterPro" id="IPR043128">
    <property type="entry name" value="Rev_trsase/Diguanyl_cyclase"/>
</dbReference>
<dbReference type="PROSITE" id="PS50878">
    <property type="entry name" value="RT_POL"/>
    <property type="match status" value="1"/>
</dbReference>
<dbReference type="InterPro" id="IPR005162">
    <property type="entry name" value="Retrotrans_gag_dom"/>
</dbReference>
<feature type="region of interest" description="Disordered" evidence="1">
    <location>
        <begin position="203"/>
        <end position="242"/>
    </location>
</feature>
<evidence type="ECO:0000259" key="2">
    <source>
        <dbReference type="PROSITE" id="PS50878"/>
    </source>
</evidence>
<dbReference type="InterPro" id="IPR000477">
    <property type="entry name" value="RT_dom"/>
</dbReference>
<dbReference type="PANTHER" id="PTHR24559">
    <property type="entry name" value="TRANSPOSON TY3-I GAG-POL POLYPROTEIN"/>
    <property type="match status" value="1"/>
</dbReference>
<protein>
    <recommendedName>
        <fullName evidence="2">Reverse transcriptase domain-containing protein</fullName>
    </recommendedName>
</protein>
<dbReference type="Gene3D" id="3.10.10.10">
    <property type="entry name" value="HIV Type 1 Reverse Transcriptase, subunit A, domain 1"/>
    <property type="match status" value="1"/>
</dbReference>
<dbReference type="RefSeq" id="XP_040963948.1">
    <property type="nucleotide sequence ID" value="XM_041108014.1"/>
</dbReference>
<dbReference type="CDD" id="cd01647">
    <property type="entry name" value="RT_LTR"/>
    <property type="match status" value="1"/>
</dbReference>
<name>A0ABM3BA62_GOSHI</name>
<evidence type="ECO:0000256" key="1">
    <source>
        <dbReference type="SAM" id="MobiDB-lite"/>
    </source>
</evidence>
<gene>
    <name evidence="4" type="primary">LOC121224554</name>
</gene>
<dbReference type="InterPro" id="IPR056924">
    <property type="entry name" value="SH3_Tf2-1"/>
</dbReference>
<proteinExistence type="predicted"/>
<dbReference type="Pfam" id="PF13975">
    <property type="entry name" value="gag-asp_proteas"/>
    <property type="match status" value="1"/>
</dbReference>
<dbReference type="Gene3D" id="2.40.70.10">
    <property type="entry name" value="Acid Proteases"/>
    <property type="match status" value="1"/>
</dbReference>
<dbReference type="SUPFAM" id="SSF50630">
    <property type="entry name" value="Acid proteases"/>
    <property type="match status" value="1"/>
</dbReference>
<dbReference type="InterPro" id="IPR043502">
    <property type="entry name" value="DNA/RNA_pol_sf"/>
</dbReference>
<dbReference type="Pfam" id="PF00078">
    <property type="entry name" value="RVT_1"/>
    <property type="match status" value="1"/>
</dbReference>
<accession>A0ABM3BA62</accession>